<reference evidence="1 2" key="1">
    <citation type="submission" date="2021-01" db="EMBL/GenBank/DDBJ databases">
        <title>Evidence that Capnocytophaga endodontalis is a later homotypic synonym for Capnocytophaga genospecies AHN8471, and request for opinion on proposed recognition of strain AHN8471 as type strain of the species.</title>
        <authorList>
            <person name="Nicholson A.C."/>
            <person name="Hopper C.L."/>
            <person name="Gulvik C.A."/>
            <person name="Mcquiston J.R."/>
            <person name="Lau E.F."/>
        </authorList>
    </citation>
    <scope>NUCLEOTIDE SEQUENCE [LARGE SCALE GENOMIC DNA]</scope>
    <source>
        <strain evidence="1 2">AHN9576</strain>
    </source>
</reference>
<keyword evidence="2" id="KW-1185">Reference proteome</keyword>
<dbReference type="Proteomes" id="UP000603506">
    <property type="component" value="Unassembled WGS sequence"/>
</dbReference>
<protein>
    <submittedName>
        <fullName evidence="1">Uncharacterized protein</fullName>
    </submittedName>
</protein>
<evidence type="ECO:0000313" key="1">
    <source>
        <dbReference type="EMBL" id="MBM0650001.1"/>
    </source>
</evidence>
<dbReference type="RefSeq" id="WP_203092875.1">
    <property type="nucleotide sequence ID" value="NZ_JAESPH010000002.1"/>
</dbReference>
<proteinExistence type="predicted"/>
<gene>
    <name evidence="1" type="ORF">JNB19_04385</name>
</gene>
<evidence type="ECO:0000313" key="2">
    <source>
        <dbReference type="Proteomes" id="UP000603506"/>
    </source>
</evidence>
<dbReference type="EMBL" id="JAEUAH010000004">
    <property type="protein sequence ID" value="MBM0650001.1"/>
    <property type="molecule type" value="Genomic_DNA"/>
</dbReference>
<sequence>MNIEIFGKVFFKCYKKNIEEIGEILSEIIFKDKNKFYGLEKYLRDEIPFIFTDNFLGFYLGLTQNPEDLNSFCLEIIDVDFQTNGVEIDLSDRLKFYISKCSDFIIVSNK</sequence>
<organism evidence="1 2">
    <name type="scientific">Capnocytophaga genosp. AHN8471</name>
    <dbReference type="NCBI Taxonomy" id="327574"/>
    <lineage>
        <taxon>Bacteria</taxon>
        <taxon>Pseudomonadati</taxon>
        <taxon>Bacteroidota</taxon>
        <taxon>Flavobacteriia</taxon>
        <taxon>Flavobacteriales</taxon>
        <taxon>Flavobacteriaceae</taxon>
        <taxon>Capnocytophaga</taxon>
    </lineage>
</organism>
<name>A0ABS1YUE3_9FLAO</name>
<comment type="caution">
    <text evidence="1">The sequence shown here is derived from an EMBL/GenBank/DDBJ whole genome shotgun (WGS) entry which is preliminary data.</text>
</comment>
<accession>A0ABS1YUE3</accession>